<evidence type="ECO:0000256" key="2">
    <source>
        <dbReference type="ARBA" id="ARBA00022552"/>
    </source>
</evidence>
<dbReference type="NCBIfam" id="TIGR00096">
    <property type="entry name" value="16S rRNA (cytidine(1402)-2'-O)-methyltransferase"/>
    <property type="match status" value="1"/>
</dbReference>
<evidence type="ECO:0000256" key="3">
    <source>
        <dbReference type="ARBA" id="ARBA00022603"/>
    </source>
</evidence>
<evidence type="ECO:0000256" key="5">
    <source>
        <dbReference type="ARBA" id="ARBA00022691"/>
    </source>
</evidence>
<dbReference type="InterPro" id="IPR000878">
    <property type="entry name" value="4pyrrol_Mease"/>
</dbReference>
<dbReference type="Proteomes" id="UP000007254">
    <property type="component" value="Chromosome"/>
</dbReference>
<keyword evidence="2 6" id="KW-0698">rRNA processing</keyword>
<dbReference type="InterPro" id="IPR014776">
    <property type="entry name" value="4pyrrole_Mease_sub2"/>
</dbReference>
<dbReference type="HAMAP" id="MF_01877">
    <property type="entry name" value="16SrRNA_methyltr_I"/>
    <property type="match status" value="1"/>
</dbReference>
<accession>G0GC71</accession>
<dbReference type="GO" id="GO:0070677">
    <property type="term" value="F:rRNA (cytosine-2'-O-)-methyltransferase activity"/>
    <property type="evidence" value="ECO:0007669"/>
    <property type="project" value="UniProtKB-UniRule"/>
</dbReference>
<sequence length="226" mass="24799">MASLFVVATPIGNLEDITLRALRVLKEVSLIACEDTRRTRILLSHYGIETRTISYHSHKREEGVPPILSALEEGKDVAYVTDAGTPALSDPGAFLVAKVREAGFRVVPVPGPSAFTTLVSASGIEEKTITFEGFLSPKQGRRRRRLAELLDRGEAFFLYEAPHRILKLLDDLSVLSPDRTIVVGRELTKMHEEILRGTAEEVATSLKEGNSVRGEFSVLVCGTKKG</sequence>
<dbReference type="InterPro" id="IPR035996">
    <property type="entry name" value="4pyrrol_Methylase_sf"/>
</dbReference>
<dbReference type="AlphaFoldDB" id="G0GC71"/>
<dbReference type="SUPFAM" id="SSF53790">
    <property type="entry name" value="Tetrapyrrole methylase"/>
    <property type="match status" value="1"/>
</dbReference>
<dbReference type="Gene3D" id="3.30.950.10">
    <property type="entry name" value="Methyltransferase, Cobalt-precorrin-4 Transmethylase, Domain 2"/>
    <property type="match status" value="1"/>
</dbReference>
<evidence type="ECO:0000313" key="8">
    <source>
        <dbReference type="EMBL" id="AEJ60435.1"/>
    </source>
</evidence>
<comment type="function">
    <text evidence="6">Catalyzes the 2'-O-methylation of the ribose of cytidine 1402 (C1402) in 16S rRNA.</text>
</comment>
<keyword evidence="4 6" id="KW-0808">Transferase</keyword>
<dbReference type="GO" id="GO:0005737">
    <property type="term" value="C:cytoplasm"/>
    <property type="evidence" value="ECO:0007669"/>
    <property type="project" value="UniProtKB-SubCell"/>
</dbReference>
<comment type="catalytic activity">
    <reaction evidence="6">
        <text>cytidine(1402) in 16S rRNA + S-adenosyl-L-methionine = 2'-O-methylcytidine(1402) in 16S rRNA + S-adenosyl-L-homocysteine + H(+)</text>
        <dbReference type="Rhea" id="RHEA:42924"/>
        <dbReference type="Rhea" id="RHEA-COMP:10285"/>
        <dbReference type="Rhea" id="RHEA-COMP:10286"/>
        <dbReference type="ChEBI" id="CHEBI:15378"/>
        <dbReference type="ChEBI" id="CHEBI:57856"/>
        <dbReference type="ChEBI" id="CHEBI:59789"/>
        <dbReference type="ChEBI" id="CHEBI:74495"/>
        <dbReference type="ChEBI" id="CHEBI:82748"/>
        <dbReference type="EC" id="2.1.1.198"/>
    </reaction>
</comment>
<dbReference type="PANTHER" id="PTHR46111:SF1">
    <property type="entry name" value="RIBOSOMAL RNA SMALL SUBUNIT METHYLTRANSFERASE I"/>
    <property type="match status" value="1"/>
</dbReference>
<dbReference type="EC" id="2.1.1.198" evidence="6"/>
<keyword evidence="1 6" id="KW-0963">Cytoplasm</keyword>
<dbReference type="STRING" id="869211.Spith_0148"/>
<gene>
    <name evidence="6" type="primary">rsmI</name>
    <name evidence="8" type="ordered locus">Spith_0148</name>
</gene>
<dbReference type="InterPro" id="IPR008189">
    <property type="entry name" value="rRNA_ssu_MeTfrase_I"/>
</dbReference>
<proteinExistence type="inferred from homology"/>
<dbReference type="HOGENOM" id="CLU_044779_4_0_12"/>
<keyword evidence="3 6" id="KW-0489">Methyltransferase</keyword>
<evidence type="ECO:0000256" key="4">
    <source>
        <dbReference type="ARBA" id="ARBA00022679"/>
    </source>
</evidence>
<keyword evidence="5 6" id="KW-0949">S-adenosyl-L-methionine</keyword>
<reference evidence="8 9" key="1">
    <citation type="submission" date="2011-06" db="EMBL/GenBank/DDBJ databases">
        <title>The complete genome of Spirochaeta thermophila DSM 6578.</title>
        <authorList>
            <consortium name="US DOE Joint Genome Institute (JGI-PGF)"/>
            <person name="Lucas S."/>
            <person name="Lapidus A."/>
            <person name="Bruce D."/>
            <person name="Goodwin L."/>
            <person name="Pitluck S."/>
            <person name="Peters L."/>
            <person name="Kyrpides N."/>
            <person name="Mavromatis K."/>
            <person name="Ivanova N."/>
            <person name="Mikailova N."/>
            <person name="Pagani I."/>
            <person name="Chertkov O."/>
            <person name="Detter J.C."/>
            <person name="Tapia R."/>
            <person name="Han C."/>
            <person name="Land M."/>
            <person name="Hauser L."/>
            <person name="Markowitz V."/>
            <person name="Cheng J.-F."/>
            <person name="Hugenholtz P."/>
            <person name="Woyke T."/>
            <person name="Wu D."/>
            <person name="Spring S."/>
            <person name="Merkhoffer B."/>
            <person name="Schneider S."/>
            <person name="Klenk H.-P."/>
            <person name="Eisen J.A."/>
        </authorList>
    </citation>
    <scope>NUCLEOTIDE SEQUENCE [LARGE SCALE GENOMIC DNA]</scope>
    <source>
        <strain evidence="9">ATCC 700085 / DSM 6578 / Z-1203</strain>
    </source>
</reference>
<comment type="subcellular location">
    <subcellularLocation>
        <location evidence="6">Cytoplasm</location>
    </subcellularLocation>
</comment>
<dbReference type="Gene3D" id="3.40.1010.10">
    <property type="entry name" value="Cobalt-precorrin-4 Transmethylase, Domain 1"/>
    <property type="match status" value="1"/>
</dbReference>
<evidence type="ECO:0000256" key="1">
    <source>
        <dbReference type="ARBA" id="ARBA00022490"/>
    </source>
</evidence>
<dbReference type="FunFam" id="3.40.1010.10:FF:000007">
    <property type="entry name" value="Ribosomal RNA small subunit methyltransferase I"/>
    <property type="match status" value="1"/>
</dbReference>
<evidence type="ECO:0000259" key="7">
    <source>
        <dbReference type="Pfam" id="PF00590"/>
    </source>
</evidence>
<dbReference type="RefSeq" id="WP_014623841.1">
    <property type="nucleotide sequence ID" value="NC_017583.1"/>
</dbReference>
<dbReference type="PANTHER" id="PTHR46111">
    <property type="entry name" value="RIBOSOMAL RNA SMALL SUBUNIT METHYLTRANSFERASE I"/>
    <property type="match status" value="1"/>
</dbReference>
<dbReference type="PIRSF" id="PIRSF005917">
    <property type="entry name" value="MTase_YraL"/>
    <property type="match status" value="1"/>
</dbReference>
<keyword evidence="9" id="KW-1185">Reference proteome</keyword>
<organism evidence="8 9">
    <name type="scientific">Winmispira thermophila (strain ATCC 700085 / DSM 6578 / Z-1203)</name>
    <name type="common">Spirochaeta thermophila</name>
    <dbReference type="NCBI Taxonomy" id="869211"/>
    <lineage>
        <taxon>Bacteria</taxon>
        <taxon>Pseudomonadati</taxon>
        <taxon>Spirochaetota</taxon>
        <taxon>Spirochaetia</taxon>
        <taxon>Winmispirales</taxon>
        <taxon>Winmispiraceae</taxon>
        <taxon>Winmispira</taxon>
    </lineage>
</organism>
<dbReference type="InterPro" id="IPR014777">
    <property type="entry name" value="4pyrrole_Mease_sub1"/>
</dbReference>
<evidence type="ECO:0000313" key="9">
    <source>
        <dbReference type="Proteomes" id="UP000007254"/>
    </source>
</evidence>
<dbReference type="EMBL" id="CP002903">
    <property type="protein sequence ID" value="AEJ60435.1"/>
    <property type="molecule type" value="Genomic_DNA"/>
</dbReference>
<protein>
    <recommendedName>
        <fullName evidence="6">Ribosomal RNA small subunit methyltransferase I</fullName>
        <ecNumber evidence="6">2.1.1.198</ecNumber>
    </recommendedName>
    <alternativeName>
        <fullName evidence="6">16S rRNA 2'-O-ribose C1402 methyltransferase</fullName>
    </alternativeName>
    <alternativeName>
        <fullName evidence="6">rRNA (cytidine-2'-O-)-methyltransferase RsmI</fullName>
    </alternativeName>
</protein>
<comment type="similarity">
    <text evidence="6">Belongs to the methyltransferase superfamily. RsmI family.</text>
</comment>
<name>G0GC71_WINT7</name>
<dbReference type="Pfam" id="PF00590">
    <property type="entry name" value="TP_methylase"/>
    <property type="match status" value="1"/>
</dbReference>
<dbReference type="CDD" id="cd11648">
    <property type="entry name" value="RsmI"/>
    <property type="match status" value="1"/>
</dbReference>
<evidence type="ECO:0000256" key="6">
    <source>
        <dbReference type="HAMAP-Rule" id="MF_01877"/>
    </source>
</evidence>
<dbReference type="OrthoDB" id="9809084at2"/>
<dbReference type="KEGG" id="stq:Spith_0148"/>
<feature type="domain" description="Tetrapyrrole methylase" evidence="7">
    <location>
        <begin position="4"/>
        <end position="202"/>
    </location>
</feature>